<sequence>MFENALRVLNFVNPVYEIEKIISYYHTGFTFSAGENPNTSWSNSNDKMPSQVREALSSRKDE</sequence>
<keyword evidence="3" id="KW-1185">Reference proteome</keyword>
<evidence type="ECO:0000313" key="2">
    <source>
        <dbReference type="EMBL" id="GGW51926.1"/>
    </source>
</evidence>
<dbReference type="EMBL" id="BMYR01000002">
    <property type="protein sequence ID" value="GGW51926.1"/>
    <property type="molecule type" value="Genomic_DNA"/>
</dbReference>
<reference evidence="3" key="1">
    <citation type="journal article" date="2019" name="Int. J. Syst. Evol. Microbiol.">
        <title>The Global Catalogue of Microorganisms (GCM) 10K type strain sequencing project: providing services to taxonomists for standard genome sequencing and annotation.</title>
        <authorList>
            <consortium name="The Broad Institute Genomics Platform"/>
            <consortium name="The Broad Institute Genome Sequencing Center for Infectious Disease"/>
            <person name="Wu L."/>
            <person name="Ma J."/>
        </authorList>
    </citation>
    <scope>NUCLEOTIDE SEQUENCE [LARGE SCALE GENOMIC DNA]</scope>
    <source>
        <strain evidence="3">KCTC 23723</strain>
    </source>
</reference>
<evidence type="ECO:0000256" key="1">
    <source>
        <dbReference type="SAM" id="MobiDB-lite"/>
    </source>
</evidence>
<comment type="caution">
    <text evidence="2">The sequence shown here is derived from an EMBL/GenBank/DDBJ whole genome shotgun (WGS) entry which is preliminary data.</text>
</comment>
<gene>
    <name evidence="2" type="ORF">GCM10008111_04790</name>
</gene>
<organism evidence="2 3">
    <name type="scientific">Alishewanella tabrizica</name>
    <dbReference type="NCBI Taxonomy" id="671278"/>
    <lineage>
        <taxon>Bacteria</taxon>
        <taxon>Pseudomonadati</taxon>
        <taxon>Pseudomonadota</taxon>
        <taxon>Gammaproteobacteria</taxon>
        <taxon>Alteromonadales</taxon>
        <taxon>Alteromonadaceae</taxon>
        <taxon>Alishewanella</taxon>
    </lineage>
</organism>
<feature type="compositionally biased region" description="Polar residues" evidence="1">
    <location>
        <begin position="34"/>
        <end position="48"/>
    </location>
</feature>
<protein>
    <submittedName>
        <fullName evidence="2">Uncharacterized protein</fullName>
    </submittedName>
</protein>
<name>A0ABQ2WH48_9ALTE</name>
<feature type="region of interest" description="Disordered" evidence="1">
    <location>
        <begin position="34"/>
        <end position="62"/>
    </location>
</feature>
<accession>A0ABQ2WH48</accession>
<proteinExistence type="predicted"/>
<dbReference type="Proteomes" id="UP000634667">
    <property type="component" value="Unassembled WGS sequence"/>
</dbReference>
<evidence type="ECO:0000313" key="3">
    <source>
        <dbReference type="Proteomes" id="UP000634667"/>
    </source>
</evidence>